<gene>
    <name evidence="2" type="ORF">LV85_00070</name>
</gene>
<keyword evidence="1" id="KW-0472">Membrane</keyword>
<keyword evidence="1" id="KW-1133">Transmembrane helix</keyword>
<organism evidence="2 3">
    <name type="scientific">Algoriphagus chordae</name>
    <dbReference type="NCBI Taxonomy" id="237019"/>
    <lineage>
        <taxon>Bacteria</taxon>
        <taxon>Pseudomonadati</taxon>
        <taxon>Bacteroidota</taxon>
        <taxon>Cytophagia</taxon>
        <taxon>Cytophagales</taxon>
        <taxon>Cyclobacteriaceae</taxon>
        <taxon>Algoriphagus</taxon>
    </lineage>
</organism>
<protein>
    <submittedName>
        <fullName evidence="2">Uncharacterized protein</fullName>
    </submittedName>
</protein>
<proteinExistence type="predicted"/>
<evidence type="ECO:0000313" key="2">
    <source>
        <dbReference type="EMBL" id="PZX57888.1"/>
    </source>
</evidence>
<dbReference type="EMBL" id="QKZT01000001">
    <property type="protein sequence ID" value="PZX57888.1"/>
    <property type="molecule type" value="Genomic_DNA"/>
</dbReference>
<keyword evidence="1" id="KW-0812">Transmembrane</keyword>
<dbReference type="Proteomes" id="UP000248882">
    <property type="component" value="Unassembled WGS sequence"/>
</dbReference>
<dbReference type="AlphaFoldDB" id="A0A2W7RAB4"/>
<comment type="caution">
    <text evidence="2">The sequence shown here is derived from an EMBL/GenBank/DDBJ whole genome shotgun (WGS) entry which is preliminary data.</text>
</comment>
<keyword evidence="3" id="KW-1185">Reference proteome</keyword>
<accession>A0A2W7RAB4</accession>
<feature type="transmembrane region" description="Helical" evidence="1">
    <location>
        <begin position="32"/>
        <end position="53"/>
    </location>
</feature>
<sequence>MDLLLMLALIGFSVFLFNKGLQEKGKDVITKSIKIRFFGVEIMCLMVVIGMIIHKFS</sequence>
<name>A0A2W7RAB4_9BACT</name>
<evidence type="ECO:0000256" key="1">
    <source>
        <dbReference type="SAM" id="Phobius"/>
    </source>
</evidence>
<reference evidence="2 3" key="1">
    <citation type="submission" date="2018-06" db="EMBL/GenBank/DDBJ databases">
        <title>Genomic Encyclopedia of Archaeal and Bacterial Type Strains, Phase II (KMG-II): from individual species to whole genera.</title>
        <authorList>
            <person name="Goeker M."/>
        </authorList>
    </citation>
    <scope>NUCLEOTIDE SEQUENCE [LARGE SCALE GENOMIC DNA]</scope>
    <source>
        <strain evidence="2 3">DSM 19830</strain>
    </source>
</reference>
<evidence type="ECO:0000313" key="3">
    <source>
        <dbReference type="Proteomes" id="UP000248882"/>
    </source>
</evidence>